<dbReference type="SUPFAM" id="SSF55785">
    <property type="entry name" value="PYP-like sensor domain (PAS domain)"/>
    <property type="match status" value="1"/>
</dbReference>
<evidence type="ECO:0000259" key="4">
    <source>
        <dbReference type="PROSITE" id="PS50887"/>
    </source>
</evidence>
<dbReference type="NCBIfam" id="TIGR00254">
    <property type="entry name" value="GGDEF"/>
    <property type="match status" value="1"/>
</dbReference>
<reference evidence="5" key="1">
    <citation type="submission" date="2018-06" db="EMBL/GenBank/DDBJ databases">
        <authorList>
            <person name="Zhirakovskaya E."/>
        </authorList>
    </citation>
    <scope>NUCLEOTIDE SEQUENCE</scope>
</reference>
<feature type="transmembrane region" description="Helical" evidence="1">
    <location>
        <begin position="50"/>
        <end position="73"/>
    </location>
</feature>
<dbReference type="CDD" id="cd00130">
    <property type="entry name" value="PAS"/>
    <property type="match status" value="1"/>
</dbReference>
<sequence>MTEFLYQNEASIRLSIFLSSFVLLAIFEHLKPKRPLTQPQLNRWANNFALLFSGTLIVRILLPAAAIGIAYLVERQQWGLVNHVDWPFWVSIVFSFIILDLAIYVQHILFHVLPLLWRVHRVHHSDLDCDTSTGLRFHPLEILMSILIKFITISVLGAPVIAVILFEITLNLLSMFTHSNLRLNKTFERVLRWFIVTPDMHRVHHSIRENETNSNFAFHLSIWDRLFGTYIAQPADGQLGMTIGLEPFRENHWQTFRGLLLMPFDAKIKGYAINDRDTKNADALSLAREVALQNQEKARLSTELSSYIQAIDQHALVSVTNAKGEIIRANKKFCDVSGYSEEELIGKDHRLINSGTHPASTFKDLWKTIASGKKWQGEICNRAKDGSLYWVDNTIIPALDEHGKIDRYISVRIDISDRKRHEAELKKAYDDLAKVNAHLETISRTDALTQIANRRYFDEVLANDISKLSRTNGEITLMLCDIDYFKKYNDTYGHPAGDAALQQVAQAIESSFSRAGDLVARYGGEEFAIILVSINKQTALKLAERMRHNIEALKLEHCDSDVNDVVTISVGVTTLPVDQQTSSAMVIEKVDKALYKAKESGRNNVQFIN</sequence>
<feature type="transmembrane region" description="Helical" evidence="1">
    <location>
        <begin position="88"/>
        <end position="113"/>
    </location>
</feature>
<dbReference type="SMART" id="SM00267">
    <property type="entry name" value="GGDEF"/>
    <property type="match status" value="1"/>
</dbReference>
<dbReference type="InterPro" id="IPR029787">
    <property type="entry name" value="Nucleotide_cyclase"/>
</dbReference>
<gene>
    <name evidence="5" type="ORF">MNBD_GAMMA08-2975</name>
</gene>
<dbReference type="PANTHER" id="PTHR46663:SF4">
    <property type="entry name" value="DIGUANYLATE CYCLASE DGCT-RELATED"/>
    <property type="match status" value="1"/>
</dbReference>
<dbReference type="PROSITE" id="PS50887">
    <property type="entry name" value="GGDEF"/>
    <property type="match status" value="1"/>
</dbReference>
<dbReference type="InterPro" id="IPR006694">
    <property type="entry name" value="Fatty_acid_hydroxylase"/>
</dbReference>
<keyword evidence="1" id="KW-1133">Transmembrane helix</keyword>
<dbReference type="SUPFAM" id="SSF55073">
    <property type="entry name" value="Nucleotide cyclase"/>
    <property type="match status" value="1"/>
</dbReference>
<dbReference type="Pfam" id="PF13426">
    <property type="entry name" value="PAS_9"/>
    <property type="match status" value="1"/>
</dbReference>
<evidence type="ECO:0000256" key="1">
    <source>
        <dbReference type="SAM" id="Phobius"/>
    </source>
</evidence>
<feature type="domain" description="PAC" evidence="3">
    <location>
        <begin position="373"/>
        <end position="427"/>
    </location>
</feature>
<evidence type="ECO:0000259" key="2">
    <source>
        <dbReference type="PROSITE" id="PS50112"/>
    </source>
</evidence>
<name>A0A3B0WVG4_9ZZZZ</name>
<dbReference type="SMART" id="SM00086">
    <property type="entry name" value="PAC"/>
    <property type="match status" value="1"/>
</dbReference>
<accession>A0A3B0WVG4</accession>
<protein>
    <submittedName>
        <fullName evidence="5">Fatty acid hydroxylase family (Carotene hydroxylase/sterol desaturase)</fullName>
    </submittedName>
</protein>
<dbReference type="InterPro" id="IPR000014">
    <property type="entry name" value="PAS"/>
</dbReference>
<evidence type="ECO:0000313" key="5">
    <source>
        <dbReference type="EMBL" id="VAW60018.1"/>
    </source>
</evidence>
<dbReference type="Gene3D" id="3.30.70.270">
    <property type="match status" value="1"/>
</dbReference>
<proteinExistence type="predicted"/>
<feature type="domain" description="GGDEF" evidence="4">
    <location>
        <begin position="473"/>
        <end position="609"/>
    </location>
</feature>
<dbReference type="PANTHER" id="PTHR46663">
    <property type="entry name" value="DIGUANYLATE CYCLASE DGCT-RELATED"/>
    <property type="match status" value="1"/>
</dbReference>
<dbReference type="Pfam" id="PF00990">
    <property type="entry name" value="GGDEF"/>
    <property type="match status" value="1"/>
</dbReference>
<feature type="transmembrane region" description="Helical" evidence="1">
    <location>
        <begin position="146"/>
        <end position="166"/>
    </location>
</feature>
<dbReference type="InterPro" id="IPR035965">
    <property type="entry name" value="PAS-like_dom_sf"/>
</dbReference>
<dbReference type="EMBL" id="UOFH01000118">
    <property type="protein sequence ID" value="VAW60018.1"/>
    <property type="molecule type" value="Genomic_DNA"/>
</dbReference>
<evidence type="ECO:0000259" key="3">
    <source>
        <dbReference type="PROSITE" id="PS50113"/>
    </source>
</evidence>
<dbReference type="FunFam" id="3.30.70.270:FF:000001">
    <property type="entry name" value="Diguanylate cyclase domain protein"/>
    <property type="match status" value="1"/>
</dbReference>
<dbReference type="CDD" id="cd01949">
    <property type="entry name" value="GGDEF"/>
    <property type="match status" value="1"/>
</dbReference>
<dbReference type="GO" id="GO:0005506">
    <property type="term" value="F:iron ion binding"/>
    <property type="evidence" value="ECO:0007669"/>
    <property type="project" value="InterPro"/>
</dbReference>
<dbReference type="Gene3D" id="3.30.450.20">
    <property type="entry name" value="PAS domain"/>
    <property type="match status" value="1"/>
</dbReference>
<keyword evidence="1" id="KW-0472">Membrane</keyword>
<dbReference type="PROSITE" id="PS50113">
    <property type="entry name" value="PAC"/>
    <property type="match status" value="1"/>
</dbReference>
<keyword evidence="1" id="KW-0812">Transmembrane</keyword>
<dbReference type="GO" id="GO:0016491">
    <property type="term" value="F:oxidoreductase activity"/>
    <property type="evidence" value="ECO:0007669"/>
    <property type="project" value="InterPro"/>
</dbReference>
<dbReference type="PROSITE" id="PS50112">
    <property type="entry name" value="PAS"/>
    <property type="match status" value="1"/>
</dbReference>
<dbReference type="GO" id="GO:0008610">
    <property type="term" value="P:lipid biosynthetic process"/>
    <property type="evidence" value="ECO:0007669"/>
    <property type="project" value="InterPro"/>
</dbReference>
<dbReference type="InterPro" id="IPR001610">
    <property type="entry name" value="PAC"/>
</dbReference>
<dbReference type="Pfam" id="PF04116">
    <property type="entry name" value="FA_hydroxylase"/>
    <property type="match status" value="1"/>
</dbReference>
<dbReference type="InterPro" id="IPR052163">
    <property type="entry name" value="DGC-Regulatory_Protein"/>
</dbReference>
<feature type="domain" description="PAS" evidence="2">
    <location>
        <begin position="317"/>
        <end position="358"/>
    </location>
</feature>
<feature type="transmembrane region" description="Helical" evidence="1">
    <location>
        <begin position="12"/>
        <end position="30"/>
    </location>
</feature>
<dbReference type="AlphaFoldDB" id="A0A3B0WVG4"/>
<dbReference type="InterPro" id="IPR000700">
    <property type="entry name" value="PAS-assoc_C"/>
</dbReference>
<dbReference type="InterPro" id="IPR000160">
    <property type="entry name" value="GGDEF_dom"/>
</dbReference>
<organism evidence="5">
    <name type="scientific">hydrothermal vent metagenome</name>
    <dbReference type="NCBI Taxonomy" id="652676"/>
    <lineage>
        <taxon>unclassified sequences</taxon>
        <taxon>metagenomes</taxon>
        <taxon>ecological metagenomes</taxon>
    </lineage>
</organism>
<dbReference type="NCBIfam" id="TIGR00229">
    <property type="entry name" value="sensory_box"/>
    <property type="match status" value="1"/>
</dbReference>
<dbReference type="InterPro" id="IPR043128">
    <property type="entry name" value="Rev_trsase/Diguanyl_cyclase"/>
</dbReference>